<dbReference type="AlphaFoldDB" id="A0A259U328"/>
<evidence type="ECO:0000256" key="3">
    <source>
        <dbReference type="ARBA" id="ARBA00023125"/>
    </source>
</evidence>
<evidence type="ECO:0000313" key="7">
    <source>
        <dbReference type="Proteomes" id="UP000216446"/>
    </source>
</evidence>
<proteinExistence type="predicted"/>
<keyword evidence="4" id="KW-0804">Transcription</keyword>
<dbReference type="PANTHER" id="PTHR43133">
    <property type="entry name" value="RNA POLYMERASE ECF-TYPE SIGMA FACTO"/>
    <property type="match status" value="1"/>
</dbReference>
<dbReference type="GO" id="GO:0006352">
    <property type="term" value="P:DNA-templated transcription initiation"/>
    <property type="evidence" value="ECO:0007669"/>
    <property type="project" value="InterPro"/>
</dbReference>
<dbReference type="SUPFAM" id="SSF88659">
    <property type="entry name" value="Sigma3 and sigma4 domains of RNA polymerase sigma factors"/>
    <property type="match status" value="1"/>
</dbReference>
<name>A0A259U328_9BACT</name>
<dbReference type="InterPro" id="IPR013249">
    <property type="entry name" value="RNA_pol_sigma70_r4_t2"/>
</dbReference>
<evidence type="ECO:0000256" key="1">
    <source>
        <dbReference type="ARBA" id="ARBA00023015"/>
    </source>
</evidence>
<dbReference type="Proteomes" id="UP000216446">
    <property type="component" value="Unassembled WGS sequence"/>
</dbReference>
<dbReference type="InterPro" id="IPR013324">
    <property type="entry name" value="RNA_pol_sigma_r3/r4-like"/>
</dbReference>
<keyword evidence="3" id="KW-0238">DNA-binding</keyword>
<dbReference type="InterPro" id="IPR039425">
    <property type="entry name" value="RNA_pol_sigma-70-like"/>
</dbReference>
<dbReference type="RefSeq" id="WP_094550440.1">
    <property type="nucleotide sequence ID" value="NZ_MQWB01000001.1"/>
</dbReference>
<dbReference type="InterPro" id="IPR014284">
    <property type="entry name" value="RNA_pol_sigma-70_dom"/>
</dbReference>
<keyword evidence="7" id="KW-1185">Reference proteome</keyword>
<keyword evidence="2" id="KW-0731">Sigma factor</keyword>
<protein>
    <recommendedName>
        <fullName evidence="5">RNA polymerase sigma factor 70 region 4 type 2 domain-containing protein</fullName>
    </recommendedName>
</protein>
<sequence length="224" mass="25840">MPPDEFHRLDAVSRHLPFAVDDYEAVNQAFAAWRASGAESDQSVVQIWLYSYIQRYFIIQFLRERGTPSEKARCVSRAMRRSLNALERIEDASKFASYVSVVCKNTLRNHRRDRRELAEPDDRIAAAEATETVTDQDRALIRYVFALVLKDMPEAIRKIGELRFLEGLEYAEIAERSGVALPTVRTYAARVMKRMREDSRIRALHYDDLHPADAQYGDTTTSHI</sequence>
<feature type="domain" description="RNA polymerase sigma factor 70 region 4 type 2" evidence="5">
    <location>
        <begin position="152"/>
        <end position="195"/>
    </location>
</feature>
<dbReference type="InterPro" id="IPR036388">
    <property type="entry name" value="WH-like_DNA-bd_sf"/>
</dbReference>
<dbReference type="NCBIfam" id="TIGR02937">
    <property type="entry name" value="sigma70-ECF"/>
    <property type="match status" value="1"/>
</dbReference>
<evidence type="ECO:0000313" key="6">
    <source>
        <dbReference type="EMBL" id="OZC04214.1"/>
    </source>
</evidence>
<dbReference type="PANTHER" id="PTHR43133:SF8">
    <property type="entry name" value="RNA POLYMERASE SIGMA FACTOR HI_1459-RELATED"/>
    <property type="match status" value="1"/>
</dbReference>
<evidence type="ECO:0000256" key="2">
    <source>
        <dbReference type="ARBA" id="ARBA00023082"/>
    </source>
</evidence>
<dbReference type="EMBL" id="MQWB01000001">
    <property type="protein sequence ID" value="OZC04214.1"/>
    <property type="molecule type" value="Genomic_DNA"/>
</dbReference>
<comment type="caution">
    <text evidence="6">The sequence shown here is derived from an EMBL/GenBank/DDBJ whole genome shotgun (WGS) entry which is preliminary data.</text>
</comment>
<accession>A0A259U328</accession>
<dbReference type="GO" id="GO:0003677">
    <property type="term" value="F:DNA binding"/>
    <property type="evidence" value="ECO:0007669"/>
    <property type="project" value="UniProtKB-KW"/>
</dbReference>
<dbReference type="OrthoDB" id="1493769at2"/>
<dbReference type="InParanoid" id="A0A259U328"/>
<organism evidence="6 7">
    <name type="scientific">Rubricoccus marinus</name>
    <dbReference type="NCBI Taxonomy" id="716817"/>
    <lineage>
        <taxon>Bacteria</taxon>
        <taxon>Pseudomonadati</taxon>
        <taxon>Rhodothermota</taxon>
        <taxon>Rhodothermia</taxon>
        <taxon>Rhodothermales</taxon>
        <taxon>Rubricoccaceae</taxon>
        <taxon>Rubricoccus</taxon>
    </lineage>
</organism>
<evidence type="ECO:0000256" key="4">
    <source>
        <dbReference type="ARBA" id="ARBA00023163"/>
    </source>
</evidence>
<gene>
    <name evidence="6" type="ORF">BSZ36_15225</name>
</gene>
<dbReference type="Pfam" id="PF08281">
    <property type="entry name" value="Sigma70_r4_2"/>
    <property type="match status" value="1"/>
</dbReference>
<dbReference type="GO" id="GO:0016987">
    <property type="term" value="F:sigma factor activity"/>
    <property type="evidence" value="ECO:0007669"/>
    <property type="project" value="UniProtKB-KW"/>
</dbReference>
<dbReference type="Gene3D" id="1.10.10.10">
    <property type="entry name" value="Winged helix-like DNA-binding domain superfamily/Winged helix DNA-binding domain"/>
    <property type="match status" value="1"/>
</dbReference>
<reference evidence="6 7" key="1">
    <citation type="submission" date="2016-11" db="EMBL/GenBank/DDBJ databases">
        <title>Study of marine rhodopsin-containing bacteria.</title>
        <authorList>
            <person name="Yoshizawa S."/>
            <person name="Kumagai Y."/>
            <person name="Kogure K."/>
        </authorList>
    </citation>
    <scope>NUCLEOTIDE SEQUENCE [LARGE SCALE GENOMIC DNA]</scope>
    <source>
        <strain evidence="6 7">SG-29</strain>
    </source>
</reference>
<keyword evidence="1" id="KW-0805">Transcription regulation</keyword>
<evidence type="ECO:0000259" key="5">
    <source>
        <dbReference type="Pfam" id="PF08281"/>
    </source>
</evidence>